<evidence type="ECO:0000313" key="14">
    <source>
        <dbReference type="EMBL" id="TID12991.1"/>
    </source>
</evidence>
<accession>A0A4Z1NK57</accession>
<keyword evidence="2" id="KW-0813">Transport</keyword>
<dbReference type="InterPro" id="IPR048883">
    <property type="entry name" value="Nup188_N-subdom_III"/>
</dbReference>
<dbReference type="Gene3D" id="1.25.10.70">
    <property type="match status" value="1"/>
</dbReference>
<evidence type="ECO:0000259" key="13">
    <source>
        <dbReference type="Pfam" id="PF21093"/>
    </source>
</evidence>
<keyword evidence="4" id="KW-0653">Protein transport</keyword>
<evidence type="ECO:0000256" key="5">
    <source>
        <dbReference type="ARBA" id="ARBA00023010"/>
    </source>
</evidence>
<keyword evidence="5" id="KW-0811">Translocation</keyword>
<proteinExistence type="inferred from homology"/>
<comment type="similarity">
    <text evidence="8">Belongs to the Nup188 family.</text>
</comment>
<name>A0A4Z1NK57_9PEZI</name>
<evidence type="ECO:0000256" key="9">
    <source>
        <dbReference type="ARBA" id="ARBA00040174"/>
    </source>
</evidence>
<evidence type="ECO:0000256" key="6">
    <source>
        <dbReference type="ARBA" id="ARBA00023132"/>
    </source>
</evidence>
<dbReference type="GO" id="GO:0044611">
    <property type="term" value="C:nuclear pore inner ring"/>
    <property type="evidence" value="ECO:0007669"/>
    <property type="project" value="TreeGrafter"/>
</dbReference>
<evidence type="ECO:0000256" key="3">
    <source>
        <dbReference type="ARBA" id="ARBA00022816"/>
    </source>
</evidence>
<dbReference type="GO" id="GO:0051028">
    <property type="term" value="P:mRNA transport"/>
    <property type="evidence" value="ECO:0007669"/>
    <property type="project" value="UniProtKB-KW"/>
</dbReference>
<dbReference type="Proteomes" id="UP000298493">
    <property type="component" value="Unassembled WGS sequence"/>
</dbReference>
<dbReference type="PANTHER" id="PTHR31431">
    <property type="entry name" value="NUCLEOPORIN NUP188 HOMOLOG"/>
    <property type="match status" value="1"/>
</dbReference>
<sequence length="1883" mass="207631">MEDQLYFPPLERCLKGDHLLLYAPRAPNATCTCTNIFSSWQDAYTSLCLPKNPSSPGLQNFLAESTTQDILKKPFAPFEPKQTPDNAQPNSDFAARTAAIHVTPDENGPYNIKQIKTDALWLAQTLDIDEVAALRIVVLEWQRQPTTRMLFRPLNEDDFEAPEDLLDISIFAPKSSTANAPNRPDAQPAQTFDSTYSRQLRHIKLAVTEASYVLAVSELKLRHYAVSRAEKEQAIDEVGKNLFEAASPLGDASQTIIDAVGGFRTCLDTLGINGEHPTDKNKNLDKFWEEIEPFWYRTHMMRMMSYLQYIFTVADSSSFIPTAEAVLAYFELMKKHSFFVNMDDTILPGLAGLARKLQNLVQLASLALLRLDMAMESTDSVPGGVAYPSLAPTASHQDYLINTACIRRLHAIFEEAASEGIHTAALSMLAWSCIYMALREVAESSRRGSTDSNVSAAVPSPVQPSQDKRQEAFRQALRAMRQDSGHPSQELEQVNPEQGDSFELIGTCSIVQFQVFAQITGIASSFRSDFGAGINETLDIRCRGTLLTLVTAGASLVVYGEQSLNAVLAVIGGDRTYWELADRDAGQFDPVAQAFLANPAMMHRFVGESLGRYPEEATPYYRILRTLFLNSRLDDPTDTQLWPALVSAETFTRRLPQGFSMYDEAVDVVTGIEELLAQRLLGDLPYFVSRHSDLQRQRLAITNGTSQARSPYGDNCVPAQTIGVPADESERPIVMAWNHHFSPLYYMTGCLYTVLAGNDWVDASTGCEVPLEDVSEIISLLSVVIMANKKSGKDEGESHQSLVDLLDTSFVEADPRLTLLAIVAEIFETQLQNQQAKPGDAVSMDLLIHCVRFFHAVAVCLPSRIWPILSRSKLLELDGNGGSLAVIVTSVEMINGQYDFLIGCIRLFDALVDASLRPGREDSQVPSKALSRLNPNAATHYGSESLPERMASTIVTSFSKTLVSVYRNSRSWRYVSASDRSVISTGLSQIFDRILRYTLGIDDEANLHLKAVTSILAESAIYLYEILLSTSPSHQLSETLVDMLVDGLGDIMQQQFLQAELWPVNQVESALGLCTTALQIGVSRDVTNSCLGQALLKTAPILARLYAAHDGIKASVATLLKNMVTLEAKSQSEPAALLGFMGPSTAQDFLAIVGALGHPIDDAATEIAIWQMLSAVVSSRQQRFAISLLTSTPQTQRSRRTADKDAKKSRIKPVLSYALNTLSNISTIPRADNKALTRALAILEFVALCQNHWAWAVGEIRTHPGFIAGLTTYVRRLHRDDHDTPEETCTETTIAASVAEVLAMYLHAAAQVGDAEAVKKVTPHLQYFRKYGVASPGYAKLHVTMRDNLASLHGGVSPESFKHTGIFETELGDNYFYDVTFASNVLGSRKRTPAATVIGAREEFQRANVNLSNVEAQIKLLKQWKFLAIQLSKAAAGNNELTELLIEVVKKCLEENAESDLPQQIFRRLRHHRTDLIMVLLQRLISLDIKDAECVVELRSLFPAAWETTRDHIGDDKFDFAYTTSEASENSPAFTTEDLEYYRSLLQILFLTLQPLRKRSRAPPPQRGQNARSDVHAPKEAQQLIQVVLHVIVKGFRSLSSILHENPGSCVPNDFVLLTALLQTILDIPGIELLYSQIQILFANNNITGYATSLFSWSDKLAVNGDPVFGELAILFLLEMSSVPLIAESMAVDGVLSQLTSARIMGFFQRTRGMGPFDEAARLHSIWTRGILPLCLNLLDAVGAPLAAEVVSFLNTFPKQLTRLATDLGNRNSPVGTKPTDAHITLSIASEVHSLALISLVISRYAQAGPSTGTLMIDIPVLQWDKAGIKEDVDDWVRERNSLGGYVLPGSEREAVLSQRGLLEKRVWEEFVSAAECLGAEGA</sequence>
<keyword evidence="3" id="KW-0509">mRNA transport</keyword>
<dbReference type="EMBL" id="SNSC02000030">
    <property type="protein sequence ID" value="TID12991.1"/>
    <property type="molecule type" value="Genomic_DNA"/>
</dbReference>
<protein>
    <recommendedName>
        <fullName evidence="9">Nucleoporin NUP188</fullName>
    </recommendedName>
</protein>
<dbReference type="Pfam" id="PF21093">
    <property type="entry name" value="Nup188_N-subdom_III"/>
    <property type="match status" value="1"/>
</dbReference>
<feature type="domain" description="Nucleoporin Nup188 N-terminal" evidence="11">
    <location>
        <begin position="113"/>
        <end position="443"/>
    </location>
</feature>
<comment type="caution">
    <text evidence="14">The sequence shown here is derived from an EMBL/GenBank/DDBJ whole genome shotgun (WGS) entry which is preliminary data.</text>
</comment>
<dbReference type="PANTHER" id="PTHR31431:SF1">
    <property type="entry name" value="NUCLEOPORIN NUP188"/>
    <property type="match status" value="1"/>
</dbReference>
<evidence type="ECO:0000256" key="4">
    <source>
        <dbReference type="ARBA" id="ARBA00022927"/>
    </source>
</evidence>
<evidence type="ECO:0000256" key="7">
    <source>
        <dbReference type="ARBA" id="ARBA00023242"/>
    </source>
</evidence>
<dbReference type="Pfam" id="PF18378">
    <property type="entry name" value="Nup188_C"/>
    <property type="match status" value="1"/>
</dbReference>
<feature type="domain" description="Nucleoporin Nup188 N-terminal subdomain III" evidence="13">
    <location>
        <begin position="774"/>
        <end position="1190"/>
    </location>
</feature>
<organism evidence="14 15">
    <name type="scientific">Venturia nashicola</name>
    <dbReference type="NCBI Taxonomy" id="86259"/>
    <lineage>
        <taxon>Eukaryota</taxon>
        <taxon>Fungi</taxon>
        <taxon>Dikarya</taxon>
        <taxon>Ascomycota</taxon>
        <taxon>Pezizomycotina</taxon>
        <taxon>Dothideomycetes</taxon>
        <taxon>Pleosporomycetidae</taxon>
        <taxon>Venturiales</taxon>
        <taxon>Venturiaceae</taxon>
        <taxon>Venturia</taxon>
    </lineage>
</organism>
<evidence type="ECO:0000256" key="10">
    <source>
        <dbReference type="SAM" id="MobiDB-lite"/>
    </source>
</evidence>
<evidence type="ECO:0000313" key="15">
    <source>
        <dbReference type="Proteomes" id="UP000298493"/>
    </source>
</evidence>
<evidence type="ECO:0000259" key="12">
    <source>
        <dbReference type="Pfam" id="PF18378"/>
    </source>
</evidence>
<dbReference type="GO" id="GO:0017056">
    <property type="term" value="F:structural constituent of nuclear pore"/>
    <property type="evidence" value="ECO:0007669"/>
    <property type="project" value="InterPro"/>
</dbReference>
<feature type="region of interest" description="Disordered" evidence="10">
    <location>
        <begin position="448"/>
        <end position="470"/>
    </location>
</feature>
<dbReference type="InterPro" id="IPR041634">
    <property type="entry name" value="Nup188_C"/>
</dbReference>
<feature type="domain" description="Nuclear pore protein Nup188 C-terminal" evidence="12">
    <location>
        <begin position="1532"/>
        <end position="1860"/>
    </location>
</feature>
<keyword evidence="7" id="KW-0539">Nucleus</keyword>
<dbReference type="GO" id="GO:0006405">
    <property type="term" value="P:RNA export from nucleus"/>
    <property type="evidence" value="ECO:0007669"/>
    <property type="project" value="TreeGrafter"/>
</dbReference>
<dbReference type="GO" id="GO:0006606">
    <property type="term" value="P:protein import into nucleus"/>
    <property type="evidence" value="ECO:0007669"/>
    <property type="project" value="TreeGrafter"/>
</dbReference>
<reference evidence="14 15" key="1">
    <citation type="submission" date="2019-04" db="EMBL/GenBank/DDBJ databases">
        <title>High contiguity whole genome sequence and gene annotation resource for two Venturia nashicola isolates.</title>
        <authorList>
            <person name="Prokchorchik M."/>
            <person name="Won K."/>
            <person name="Lee Y."/>
            <person name="Choi E.D."/>
            <person name="Segonzac C."/>
            <person name="Sohn K.H."/>
        </authorList>
    </citation>
    <scope>NUCLEOTIDE SEQUENCE [LARGE SCALE GENOMIC DNA]</scope>
    <source>
        <strain evidence="14 15">PRI2</strain>
    </source>
</reference>
<evidence type="ECO:0000256" key="2">
    <source>
        <dbReference type="ARBA" id="ARBA00022448"/>
    </source>
</evidence>
<dbReference type="STRING" id="86259.A0A4Z1NK57"/>
<dbReference type="InterPro" id="IPR044840">
    <property type="entry name" value="Nup188"/>
</dbReference>
<keyword evidence="6" id="KW-0906">Nuclear pore complex</keyword>
<keyword evidence="15" id="KW-1185">Reference proteome</keyword>
<evidence type="ECO:0000259" key="11">
    <source>
        <dbReference type="Pfam" id="PF10487"/>
    </source>
</evidence>
<evidence type="ECO:0000256" key="1">
    <source>
        <dbReference type="ARBA" id="ARBA00004567"/>
    </source>
</evidence>
<gene>
    <name evidence="14" type="ORF">E6O75_ATG10130</name>
</gene>
<evidence type="ECO:0000256" key="8">
    <source>
        <dbReference type="ARBA" id="ARBA00038387"/>
    </source>
</evidence>
<comment type="subcellular location">
    <subcellularLocation>
        <location evidence="1">Nucleus</location>
        <location evidence="1">Nuclear pore complex</location>
    </subcellularLocation>
</comment>
<dbReference type="Pfam" id="PF10487">
    <property type="entry name" value="Nup188_N"/>
    <property type="match status" value="1"/>
</dbReference>
<dbReference type="InterPro" id="IPR018864">
    <property type="entry name" value="Nucleoporin_Nup188_N"/>
</dbReference>